<organism evidence="1 2">
    <name type="scientific">Polyplosphaeria fusca</name>
    <dbReference type="NCBI Taxonomy" id="682080"/>
    <lineage>
        <taxon>Eukaryota</taxon>
        <taxon>Fungi</taxon>
        <taxon>Dikarya</taxon>
        <taxon>Ascomycota</taxon>
        <taxon>Pezizomycotina</taxon>
        <taxon>Dothideomycetes</taxon>
        <taxon>Pleosporomycetidae</taxon>
        <taxon>Pleosporales</taxon>
        <taxon>Tetraplosphaeriaceae</taxon>
        <taxon>Polyplosphaeria</taxon>
    </lineage>
</organism>
<sequence length="231" mass="26011">MASTHQTEPTVTKIADTPRFLALPVEIRVLVYEPLFPPCIPMSEVQGLVLLCKFLNREFRGESIRKFRLYLKHLEKEWNKSYPTPPRLLLLTQFSDLNNLTVTLPLNAITDDQQAPFLGALLALHLKTLKINFFDEGDQATEIPDFVSACTVSLARFFFLSHGAGTQSHILVVHYGLMKRFCGKSSSNRTSILPKSAAVAPRISCMHVSCNVFDNINFDPISRQYSVNPSK</sequence>
<reference evidence="1" key="1">
    <citation type="journal article" date="2020" name="Stud. Mycol.">
        <title>101 Dothideomycetes genomes: a test case for predicting lifestyles and emergence of pathogens.</title>
        <authorList>
            <person name="Haridas S."/>
            <person name="Albert R."/>
            <person name="Binder M."/>
            <person name="Bloem J."/>
            <person name="Labutti K."/>
            <person name="Salamov A."/>
            <person name="Andreopoulos B."/>
            <person name="Baker S."/>
            <person name="Barry K."/>
            <person name="Bills G."/>
            <person name="Bluhm B."/>
            <person name="Cannon C."/>
            <person name="Castanera R."/>
            <person name="Culley D."/>
            <person name="Daum C."/>
            <person name="Ezra D."/>
            <person name="Gonzalez J."/>
            <person name="Henrissat B."/>
            <person name="Kuo A."/>
            <person name="Liang C."/>
            <person name="Lipzen A."/>
            <person name="Lutzoni F."/>
            <person name="Magnuson J."/>
            <person name="Mondo S."/>
            <person name="Nolan M."/>
            <person name="Ohm R."/>
            <person name="Pangilinan J."/>
            <person name="Park H.-J."/>
            <person name="Ramirez L."/>
            <person name="Alfaro M."/>
            <person name="Sun H."/>
            <person name="Tritt A."/>
            <person name="Yoshinaga Y."/>
            <person name="Zwiers L.-H."/>
            <person name="Turgeon B."/>
            <person name="Goodwin S."/>
            <person name="Spatafora J."/>
            <person name="Crous P."/>
            <person name="Grigoriev I."/>
        </authorList>
    </citation>
    <scope>NUCLEOTIDE SEQUENCE</scope>
    <source>
        <strain evidence="1">CBS 125425</strain>
    </source>
</reference>
<protein>
    <submittedName>
        <fullName evidence="1">Uncharacterized protein</fullName>
    </submittedName>
</protein>
<gene>
    <name evidence="1" type="ORF">EJ04DRAFT_609777</name>
</gene>
<comment type="caution">
    <text evidence="1">The sequence shown here is derived from an EMBL/GenBank/DDBJ whole genome shotgun (WGS) entry which is preliminary data.</text>
</comment>
<proteinExistence type="predicted"/>
<dbReference type="AlphaFoldDB" id="A0A9P4QVW5"/>
<dbReference type="EMBL" id="ML996187">
    <property type="protein sequence ID" value="KAF2731906.1"/>
    <property type="molecule type" value="Genomic_DNA"/>
</dbReference>
<evidence type="ECO:0000313" key="2">
    <source>
        <dbReference type="Proteomes" id="UP000799444"/>
    </source>
</evidence>
<keyword evidence="2" id="KW-1185">Reference proteome</keyword>
<name>A0A9P4QVW5_9PLEO</name>
<accession>A0A9P4QVW5</accession>
<dbReference type="Proteomes" id="UP000799444">
    <property type="component" value="Unassembled WGS sequence"/>
</dbReference>
<dbReference type="OrthoDB" id="3777618at2759"/>
<evidence type="ECO:0000313" key="1">
    <source>
        <dbReference type="EMBL" id="KAF2731906.1"/>
    </source>
</evidence>